<evidence type="ECO:0000256" key="1">
    <source>
        <dbReference type="ARBA" id="ARBA00023015"/>
    </source>
</evidence>
<dbReference type="InterPro" id="IPR020449">
    <property type="entry name" value="Tscrpt_reg_AraC-type_HTH"/>
</dbReference>
<gene>
    <name evidence="5" type="ORF">P9H32_02305</name>
</gene>
<dbReference type="Pfam" id="PF12625">
    <property type="entry name" value="Arabinose_bd"/>
    <property type="match status" value="1"/>
</dbReference>
<dbReference type="InterPro" id="IPR032687">
    <property type="entry name" value="AraC-type_N"/>
</dbReference>
<keyword evidence="3" id="KW-0804">Transcription</keyword>
<dbReference type="SMART" id="SM00342">
    <property type="entry name" value="HTH_ARAC"/>
    <property type="match status" value="1"/>
</dbReference>
<evidence type="ECO:0000313" key="6">
    <source>
        <dbReference type="Proteomes" id="UP001290861"/>
    </source>
</evidence>
<dbReference type="PANTHER" id="PTHR47894">
    <property type="entry name" value="HTH-TYPE TRANSCRIPTIONAL REGULATOR GADX"/>
    <property type="match status" value="1"/>
</dbReference>
<accession>A0ABU5MTB3</accession>
<sequence length="339" mass="37812">MGQISLLFAHKVAYAAFQSEAGAEEKRVELLRSIGVDPDAPVDPKRMIPASDYYQLCEQAAHASPLGASLSLAVGDSMVCDDYGAFGLAWKSAVDLRGSYMRAVRYGEVLTSVSAHELHTEGNKIYMMLHRAGERRLGLRLSNEQTIAAIVKISREVSTQDVVPEAVFFKHPAPERPDKHETYFGCPVHFEADCDAVLVSEETLATPNRLGDATICAFFDAHLETELAERSDRHGLNKRVSIQVSQSLSEGAPSIEIISRRLGMSSRTLQRRLAEQDLSFKQLVDESRRELAQRLLIQSEYSLSEIAFLTGFSEQSAFNRAFKRWAGQTPRSYRLQTRN</sequence>
<proteinExistence type="predicted"/>
<dbReference type="InterPro" id="IPR018060">
    <property type="entry name" value="HTH_AraC"/>
</dbReference>
<dbReference type="EMBL" id="JARVCO010000002">
    <property type="protein sequence ID" value="MDZ8117444.1"/>
    <property type="molecule type" value="Genomic_DNA"/>
</dbReference>
<keyword evidence="1" id="KW-0805">Transcription regulation</keyword>
<keyword evidence="2" id="KW-0238">DNA-binding</keyword>
<dbReference type="RefSeq" id="WP_322607245.1">
    <property type="nucleotide sequence ID" value="NZ_JARVCO010000002.1"/>
</dbReference>
<protein>
    <submittedName>
        <fullName evidence="5">AraC family transcriptional regulator</fullName>
    </submittedName>
</protein>
<dbReference type="PANTHER" id="PTHR47894:SF1">
    <property type="entry name" value="HTH-TYPE TRANSCRIPTIONAL REGULATOR VQSM"/>
    <property type="match status" value="1"/>
</dbReference>
<dbReference type="Gene3D" id="1.10.10.60">
    <property type="entry name" value="Homeodomain-like"/>
    <property type="match status" value="1"/>
</dbReference>
<evidence type="ECO:0000259" key="4">
    <source>
        <dbReference type="PROSITE" id="PS01124"/>
    </source>
</evidence>
<organism evidence="5 6">
    <name type="scientific">Pontiella agarivorans</name>
    <dbReference type="NCBI Taxonomy" id="3038953"/>
    <lineage>
        <taxon>Bacteria</taxon>
        <taxon>Pseudomonadati</taxon>
        <taxon>Kiritimatiellota</taxon>
        <taxon>Kiritimatiellia</taxon>
        <taxon>Kiritimatiellales</taxon>
        <taxon>Pontiellaceae</taxon>
        <taxon>Pontiella</taxon>
    </lineage>
</organism>
<dbReference type="PROSITE" id="PS01124">
    <property type="entry name" value="HTH_ARAC_FAMILY_2"/>
    <property type="match status" value="1"/>
</dbReference>
<comment type="caution">
    <text evidence="5">The sequence shown here is derived from an EMBL/GenBank/DDBJ whole genome shotgun (WGS) entry which is preliminary data.</text>
</comment>
<keyword evidence="6" id="KW-1185">Reference proteome</keyword>
<dbReference type="PRINTS" id="PR00032">
    <property type="entry name" value="HTHARAC"/>
</dbReference>
<reference evidence="5 6" key="1">
    <citation type="journal article" date="2024" name="Appl. Environ. Microbiol.">
        <title>Pontiella agarivorans sp. nov., a novel marine anaerobic bacterium capable of degrading macroalgal polysaccharides and fixing nitrogen.</title>
        <authorList>
            <person name="Liu N."/>
            <person name="Kivenson V."/>
            <person name="Peng X."/>
            <person name="Cui Z."/>
            <person name="Lankiewicz T.S."/>
            <person name="Gosselin K.M."/>
            <person name="English C.J."/>
            <person name="Blair E.M."/>
            <person name="O'Malley M.A."/>
            <person name="Valentine D.L."/>
        </authorList>
    </citation>
    <scope>NUCLEOTIDE SEQUENCE [LARGE SCALE GENOMIC DNA]</scope>
    <source>
        <strain evidence="5 6">NLcol2</strain>
    </source>
</reference>
<feature type="domain" description="HTH araC/xylS-type" evidence="4">
    <location>
        <begin position="238"/>
        <end position="336"/>
    </location>
</feature>
<dbReference type="Proteomes" id="UP001290861">
    <property type="component" value="Unassembled WGS sequence"/>
</dbReference>
<evidence type="ECO:0000256" key="3">
    <source>
        <dbReference type="ARBA" id="ARBA00023163"/>
    </source>
</evidence>
<name>A0ABU5MTB3_9BACT</name>
<dbReference type="SUPFAM" id="SSF46689">
    <property type="entry name" value="Homeodomain-like"/>
    <property type="match status" value="1"/>
</dbReference>
<evidence type="ECO:0000256" key="2">
    <source>
        <dbReference type="ARBA" id="ARBA00023125"/>
    </source>
</evidence>
<dbReference type="Pfam" id="PF12833">
    <property type="entry name" value="HTH_18"/>
    <property type="match status" value="1"/>
</dbReference>
<evidence type="ECO:0000313" key="5">
    <source>
        <dbReference type="EMBL" id="MDZ8117444.1"/>
    </source>
</evidence>
<dbReference type="InterPro" id="IPR009057">
    <property type="entry name" value="Homeodomain-like_sf"/>
</dbReference>